<feature type="transmembrane region" description="Helical" evidence="3">
    <location>
        <begin position="458"/>
        <end position="477"/>
    </location>
</feature>
<dbReference type="GO" id="GO:0005388">
    <property type="term" value="F:P-type calcium transporter activity"/>
    <property type="evidence" value="ECO:0007669"/>
    <property type="project" value="TreeGrafter"/>
</dbReference>
<name>A0A2R6RUY3_ACTCC</name>
<dbReference type="SUPFAM" id="SSF81665">
    <property type="entry name" value="Calcium ATPase, transmembrane domain M"/>
    <property type="match status" value="1"/>
</dbReference>
<dbReference type="InterPro" id="IPR006068">
    <property type="entry name" value="ATPase_P-typ_cation-transptr_C"/>
</dbReference>
<organism evidence="5 6">
    <name type="scientific">Actinidia chinensis var. chinensis</name>
    <name type="common">Chinese soft-hair kiwi</name>
    <dbReference type="NCBI Taxonomy" id="1590841"/>
    <lineage>
        <taxon>Eukaryota</taxon>
        <taxon>Viridiplantae</taxon>
        <taxon>Streptophyta</taxon>
        <taxon>Embryophyta</taxon>
        <taxon>Tracheophyta</taxon>
        <taxon>Spermatophyta</taxon>
        <taxon>Magnoliopsida</taxon>
        <taxon>eudicotyledons</taxon>
        <taxon>Gunneridae</taxon>
        <taxon>Pentapetalae</taxon>
        <taxon>asterids</taxon>
        <taxon>Ericales</taxon>
        <taxon>Actinidiaceae</taxon>
        <taxon>Actinidia</taxon>
    </lineage>
</organism>
<gene>
    <name evidence="5" type="ORF">CEY00_Acc04229</name>
</gene>
<dbReference type="Gene3D" id="3.40.1110.10">
    <property type="entry name" value="Calcium-transporting ATPase, cytoplasmic domain N"/>
    <property type="match status" value="1"/>
</dbReference>
<keyword evidence="3" id="KW-0472">Membrane</keyword>
<accession>A0A2R6RUY3</accession>
<evidence type="ECO:0000256" key="1">
    <source>
        <dbReference type="ARBA" id="ARBA00022723"/>
    </source>
</evidence>
<dbReference type="SUPFAM" id="SSF81660">
    <property type="entry name" value="Metal cation-transporting ATPase, ATP-binding domain N"/>
    <property type="match status" value="1"/>
</dbReference>
<evidence type="ECO:0000256" key="3">
    <source>
        <dbReference type="SAM" id="Phobius"/>
    </source>
</evidence>
<dbReference type="OrthoDB" id="3352408at2759"/>
<dbReference type="AlphaFoldDB" id="A0A2R6RUY3"/>
<reference evidence="5 6" key="1">
    <citation type="submission" date="2017-07" db="EMBL/GenBank/DDBJ databases">
        <title>An improved, manually edited Actinidia chinensis var. chinensis (kiwifruit) genome highlights the challenges associated with draft genomes and gene prediction in plants.</title>
        <authorList>
            <person name="Pilkington S."/>
            <person name="Crowhurst R."/>
            <person name="Hilario E."/>
            <person name="Nardozza S."/>
            <person name="Fraser L."/>
            <person name="Peng Y."/>
            <person name="Gunaseelan K."/>
            <person name="Simpson R."/>
            <person name="Tahir J."/>
            <person name="Deroles S."/>
            <person name="Templeton K."/>
            <person name="Luo Z."/>
            <person name="Davy M."/>
            <person name="Cheng C."/>
            <person name="Mcneilage M."/>
            <person name="Scaglione D."/>
            <person name="Liu Y."/>
            <person name="Zhang Q."/>
            <person name="Datson P."/>
            <person name="De Silva N."/>
            <person name="Gardiner S."/>
            <person name="Bassett H."/>
            <person name="Chagne D."/>
            <person name="Mccallum J."/>
            <person name="Dzierzon H."/>
            <person name="Deng C."/>
            <person name="Wang Y.-Y."/>
            <person name="Barron N."/>
            <person name="Manako K."/>
            <person name="Bowen J."/>
            <person name="Foster T."/>
            <person name="Erridge Z."/>
            <person name="Tiffin H."/>
            <person name="Waite C."/>
            <person name="Davies K."/>
            <person name="Grierson E."/>
            <person name="Laing W."/>
            <person name="Kirk R."/>
            <person name="Chen X."/>
            <person name="Wood M."/>
            <person name="Montefiori M."/>
            <person name="Brummell D."/>
            <person name="Schwinn K."/>
            <person name="Catanach A."/>
            <person name="Fullerton C."/>
            <person name="Li D."/>
            <person name="Meiyalaghan S."/>
            <person name="Nieuwenhuizen N."/>
            <person name="Read N."/>
            <person name="Prakash R."/>
            <person name="Hunter D."/>
            <person name="Zhang H."/>
            <person name="Mckenzie M."/>
            <person name="Knabel M."/>
            <person name="Harris A."/>
            <person name="Allan A."/>
            <person name="Chen A."/>
            <person name="Janssen B."/>
            <person name="Plunkett B."/>
            <person name="Dwamena C."/>
            <person name="Voogd C."/>
            <person name="Leif D."/>
            <person name="Lafferty D."/>
            <person name="Souleyre E."/>
            <person name="Varkonyi-Gasic E."/>
            <person name="Gambi F."/>
            <person name="Hanley J."/>
            <person name="Yao J.-L."/>
            <person name="Cheung J."/>
            <person name="David K."/>
            <person name="Warren B."/>
            <person name="Marsh K."/>
            <person name="Snowden K."/>
            <person name="Lin-Wang K."/>
            <person name="Brian L."/>
            <person name="Martinez-Sanchez M."/>
            <person name="Wang M."/>
            <person name="Ileperuma N."/>
            <person name="Macnee N."/>
            <person name="Campin R."/>
            <person name="Mcatee P."/>
            <person name="Drummond R."/>
            <person name="Espley R."/>
            <person name="Ireland H."/>
            <person name="Wu R."/>
            <person name="Atkinson R."/>
            <person name="Karunairetnam S."/>
            <person name="Bulley S."/>
            <person name="Chunkath S."/>
            <person name="Hanley Z."/>
            <person name="Storey R."/>
            <person name="Thrimawithana A."/>
            <person name="Thomson S."/>
            <person name="David C."/>
            <person name="Testolin R."/>
        </authorList>
    </citation>
    <scope>NUCLEOTIDE SEQUENCE [LARGE SCALE GENOMIC DNA]</scope>
    <source>
        <strain evidence="6">cv. Red5</strain>
        <tissue evidence="5">Young leaf</tissue>
    </source>
</reference>
<keyword evidence="6" id="KW-1185">Reference proteome</keyword>
<dbReference type="GO" id="GO:0000166">
    <property type="term" value="F:nucleotide binding"/>
    <property type="evidence" value="ECO:0007669"/>
    <property type="project" value="InterPro"/>
</dbReference>
<dbReference type="Pfam" id="PF00689">
    <property type="entry name" value="Cation_ATPase_C"/>
    <property type="match status" value="1"/>
</dbReference>
<keyword evidence="3" id="KW-0812">Transmembrane</keyword>
<evidence type="ECO:0000256" key="2">
    <source>
        <dbReference type="ARBA" id="ARBA00022842"/>
    </source>
</evidence>
<dbReference type="STRING" id="1590841.A0A2R6RUY3"/>
<dbReference type="EMBL" id="NKQK01000003">
    <property type="protein sequence ID" value="PSS33830.1"/>
    <property type="molecule type" value="Genomic_DNA"/>
</dbReference>
<dbReference type="Gramene" id="PSS33830">
    <property type="protein sequence ID" value="PSS33830"/>
    <property type="gene ID" value="CEY00_Acc04229"/>
</dbReference>
<evidence type="ECO:0000259" key="4">
    <source>
        <dbReference type="Pfam" id="PF00689"/>
    </source>
</evidence>
<keyword evidence="3" id="KW-1133">Transmembrane helix</keyword>
<dbReference type="GO" id="GO:0005886">
    <property type="term" value="C:plasma membrane"/>
    <property type="evidence" value="ECO:0007669"/>
    <property type="project" value="TreeGrafter"/>
</dbReference>
<dbReference type="SUPFAM" id="SSF56784">
    <property type="entry name" value="HAD-like"/>
    <property type="match status" value="1"/>
</dbReference>
<dbReference type="Gene3D" id="1.20.1110.10">
    <property type="entry name" value="Calcium-transporting ATPase, transmembrane domain"/>
    <property type="match status" value="1"/>
</dbReference>
<comment type="caution">
    <text evidence="5">The sequence shown here is derived from an EMBL/GenBank/DDBJ whole genome shotgun (WGS) entry which is preliminary data.</text>
</comment>
<dbReference type="Pfam" id="PF13246">
    <property type="entry name" value="Cation_ATPase"/>
    <property type="match status" value="1"/>
</dbReference>
<dbReference type="PANTHER" id="PTHR24093">
    <property type="entry name" value="CATION TRANSPORTING ATPASE"/>
    <property type="match status" value="1"/>
</dbReference>
<protein>
    <submittedName>
        <fullName evidence="5">Calcium-transporting ATPase</fullName>
    </submittedName>
</protein>
<dbReference type="InParanoid" id="A0A2R6RUY3"/>
<evidence type="ECO:0000313" key="5">
    <source>
        <dbReference type="EMBL" id="PSS33830.1"/>
    </source>
</evidence>
<dbReference type="InterPro" id="IPR023298">
    <property type="entry name" value="ATPase_P-typ_TM_dom_sf"/>
</dbReference>
<evidence type="ECO:0000313" key="6">
    <source>
        <dbReference type="Proteomes" id="UP000241394"/>
    </source>
</evidence>
<dbReference type="GO" id="GO:0046872">
    <property type="term" value="F:metal ion binding"/>
    <property type="evidence" value="ECO:0007669"/>
    <property type="project" value="UniProtKB-KW"/>
</dbReference>
<keyword evidence="1" id="KW-0479">Metal-binding</keyword>
<keyword evidence="2" id="KW-0460">Magnesium</keyword>
<feature type="domain" description="Cation-transporting P-type ATPase C-terminal" evidence="4">
    <location>
        <begin position="494"/>
        <end position="657"/>
    </location>
</feature>
<proteinExistence type="predicted"/>
<dbReference type="InterPro" id="IPR036412">
    <property type="entry name" value="HAD-like_sf"/>
</dbReference>
<feature type="transmembrane region" description="Helical" evidence="3">
    <location>
        <begin position="606"/>
        <end position="624"/>
    </location>
</feature>
<sequence>MALLYVGIMFARYFSGNTMDEDGNMEFLGVDTTPLDIVYAISRISFGFNFIVSTMNTDSFQWVVNIALAHSVKRLMAGKVVVRKLCAFETLSTATTIVIDVMENSTLNEFKVTKFWVGHDKYSIGDGVSSSIAPNVLGLVQEGIGLNTSIYGSPIENEILSWAILELNMNIEELKRRCSVQHLETSNSKMKGSMVFVRNKADNTSHIHRKGNAEDILAMCSSYYNASGSIKDLNVGERIKLEHTIRGMAASTKLQCLAFAHAQVTEDLWEDGLVDEKVKTEGLTLLGLVFVKEPCQCSVRKAVEECKNAGVEVKMVTSDNLSIARATAIGCGLLEANEDVSSVAVIEGQEFQNYSSEERMERIDGIRVMATRSPSDKVDMIRCLKQKGHVVAVVNRPAPNDMTMKEACTGLSIGVQGNYYVRSANESVDITIFDDNFASVVTILKRGRCVFNNTRKLIQFQLIASVVSLVTTFTTLASDIGTPYLDTRLGYVMVQLLWVSVVLAMFAAIALGMEQPDKEVMQRPPVDYTKPLISNIMWRNIAAQTLYQILITQILQFFGQSIFTVSDNINDTMTFVFPIFCQVFNLFNARNLEKKNVFNGVHKNRWFMGIVTTIIVLQVVLVEVLRHIVSMERLDWNQWTACIGLAFATWPIDLVFKSMPVPDEPFQSYFHRGLVYLKSLLVDGWFKLMTSISLMFAS</sequence>
<feature type="transmembrane region" description="Helical" evidence="3">
    <location>
        <begin position="489"/>
        <end position="511"/>
    </location>
</feature>
<dbReference type="InterPro" id="IPR023299">
    <property type="entry name" value="ATPase_P-typ_cyto_dom_N"/>
</dbReference>
<reference evidence="6" key="2">
    <citation type="journal article" date="2018" name="BMC Genomics">
        <title>A manually annotated Actinidia chinensis var. chinensis (kiwifruit) genome highlights the challenges associated with draft genomes and gene prediction in plants.</title>
        <authorList>
            <person name="Pilkington S.M."/>
            <person name="Crowhurst R."/>
            <person name="Hilario E."/>
            <person name="Nardozza S."/>
            <person name="Fraser L."/>
            <person name="Peng Y."/>
            <person name="Gunaseelan K."/>
            <person name="Simpson R."/>
            <person name="Tahir J."/>
            <person name="Deroles S.C."/>
            <person name="Templeton K."/>
            <person name="Luo Z."/>
            <person name="Davy M."/>
            <person name="Cheng C."/>
            <person name="McNeilage M."/>
            <person name="Scaglione D."/>
            <person name="Liu Y."/>
            <person name="Zhang Q."/>
            <person name="Datson P."/>
            <person name="De Silva N."/>
            <person name="Gardiner S.E."/>
            <person name="Bassett H."/>
            <person name="Chagne D."/>
            <person name="McCallum J."/>
            <person name="Dzierzon H."/>
            <person name="Deng C."/>
            <person name="Wang Y.Y."/>
            <person name="Barron L."/>
            <person name="Manako K."/>
            <person name="Bowen J."/>
            <person name="Foster T.M."/>
            <person name="Erridge Z.A."/>
            <person name="Tiffin H."/>
            <person name="Waite C.N."/>
            <person name="Davies K.M."/>
            <person name="Grierson E.P."/>
            <person name="Laing W.A."/>
            <person name="Kirk R."/>
            <person name="Chen X."/>
            <person name="Wood M."/>
            <person name="Montefiori M."/>
            <person name="Brummell D.A."/>
            <person name="Schwinn K.E."/>
            <person name="Catanach A."/>
            <person name="Fullerton C."/>
            <person name="Li D."/>
            <person name="Meiyalaghan S."/>
            <person name="Nieuwenhuizen N."/>
            <person name="Read N."/>
            <person name="Prakash R."/>
            <person name="Hunter D."/>
            <person name="Zhang H."/>
            <person name="McKenzie M."/>
            <person name="Knabel M."/>
            <person name="Harris A."/>
            <person name="Allan A.C."/>
            <person name="Gleave A."/>
            <person name="Chen A."/>
            <person name="Janssen B.J."/>
            <person name="Plunkett B."/>
            <person name="Ampomah-Dwamena C."/>
            <person name="Voogd C."/>
            <person name="Leif D."/>
            <person name="Lafferty D."/>
            <person name="Souleyre E.J.F."/>
            <person name="Varkonyi-Gasic E."/>
            <person name="Gambi F."/>
            <person name="Hanley J."/>
            <person name="Yao J.L."/>
            <person name="Cheung J."/>
            <person name="David K.M."/>
            <person name="Warren B."/>
            <person name="Marsh K."/>
            <person name="Snowden K.C."/>
            <person name="Lin-Wang K."/>
            <person name="Brian L."/>
            <person name="Martinez-Sanchez M."/>
            <person name="Wang M."/>
            <person name="Ileperuma N."/>
            <person name="Macnee N."/>
            <person name="Campin R."/>
            <person name="McAtee P."/>
            <person name="Drummond R.S.M."/>
            <person name="Espley R.V."/>
            <person name="Ireland H.S."/>
            <person name="Wu R."/>
            <person name="Atkinson R.G."/>
            <person name="Karunairetnam S."/>
            <person name="Bulley S."/>
            <person name="Chunkath S."/>
            <person name="Hanley Z."/>
            <person name="Storey R."/>
            <person name="Thrimawithana A.H."/>
            <person name="Thomson S."/>
            <person name="David C."/>
            <person name="Testolin R."/>
            <person name="Huang H."/>
            <person name="Hellens R.P."/>
            <person name="Schaffer R.J."/>
        </authorList>
    </citation>
    <scope>NUCLEOTIDE SEQUENCE [LARGE SCALE GENOMIC DNA]</scope>
    <source>
        <strain evidence="6">cv. Red5</strain>
    </source>
</reference>
<dbReference type="Proteomes" id="UP000241394">
    <property type="component" value="Chromosome LG3"/>
</dbReference>
<dbReference type="PANTHER" id="PTHR24093:SF434">
    <property type="entry name" value="CALCIUM-TRANSPORTING ATPASE 13, PLASMA MEMBRANE-TYPE-RELATED"/>
    <property type="match status" value="1"/>
</dbReference>